<accession>A0A158JEC4</accession>
<dbReference type="Proteomes" id="UP000054977">
    <property type="component" value="Unassembled WGS sequence"/>
</dbReference>
<dbReference type="EMBL" id="FCNW02000085">
    <property type="protein sequence ID" value="SAL67228.1"/>
    <property type="molecule type" value="Genomic_DNA"/>
</dbReference>
<sequence length="137" mass="14674">MARVGLQPSLMKIGLKSLHSKGGQSDPCAAAPLPHHAKPVICGVAEDDVADPRVNQLVRTQAGCQLKVEYEAQPLSCLERPAMLRRQVIGHMPGELPFLVMKRSHTYGSGCARGACAHAGERIGNHVLLLDQPPEQG</sequence>
<gene>
    <name evidence="1" type="ORF">AWB65_06475</name>
</gene>
<dbReference type="AlphaFoldDB" id="A0A158JEC4"/>
<name>A0A158JEC4_9BURK</name>
<keyword evidence="2" id="KW-1185">Reference proteome</keyword>
<comment type="caution">
    <text evidence="1">The sequence shown here is derived from an EMBL/GenBank/DDBJ whole genome shotgun (WGS) entry which is preliminary data.</text>
</comment>
<evidence type="ECO:0000313" key="2">
    <source>
        <dbReference type="Proteomes" id="UP000054977"/>
    </source>
</evidence>
<protein>
    <submittedName>
        <fullName evidence="1">Uncharacterized protein</fullName>
    </submittedName>
</protein>
<evidence type="ECO:0000313" key="1">
    <source>
        <dbReference type="EMBL" id="SAL67228.1"/>
    </source>
</evidence>
<reference evidence="1" key="1">
    <citation type="submission" date="2016-01" db="EMBL/GenBank/DDBJ databases">
        <authorList>
            <person name="Peeters C."/>
        </authorList>
    </citation>
    <scope>NUCLEOTIDE SEQUENCE [LARGE SCALE GENOMIC DNA]</scope>
    <source>
        <strain evidence="1">LMG 22934</strain>
    </source>
</reference>
<proteinExistence type="predicted"/>
<organism evidence="1 2">
    <name type="scientific">Caballeronia humi</name>
    <dbReference type="NCBI Taxonomy" id="326474"/>
    <lineage>
        <taxon>Bacteria</taxon>
        <taxon>Pseudomonadati</taxon>
        <taxon>Pseudomonadota</taxon>
        <taxon>Betaproteobacteria</taxon>
        <taxon>Burkholderiales</taxon>
        <taxon>Burkholderiaceae</taxon>
        <taxon>Caballeronia</taxon>
    </lineage>
</organism>